<name>A0A2G5HXD4_CERBT</name>
<evidence type="ECO:0000313" key="6">
    <source>
        <dbReference type="Proteomes" id="UP000230605"/>
    </source>
</evidence>
<organism evidence="5 6">
    <name type="scientific">Cercospora beticola</name>
    <name type="common">Sugarbeet leaf spot fungus</name>
    <dbReference type="NCBI Taxonomy" id="122368"/>
    <lineage>
        <taxon>Eukaryota</taxon>
        <taxon>Fungi</taxon>
        <taxon>Dikarya</taxon>
        <taxon>Ascomycota</taxon>
        <taxon>Pezizomycotina</taxon>
        <taxon>Dothideomycetes</taxon>
        <taxon>Dothideomycetidae</taxon>
        <taxon>Mycosphaerellales</taxon>
        <taxon>Mycosphaerellaceae</taxon>
        <taxon>Cercospora</taxon>
    </lineage>
</organism>
<evidence type="ECO:0000313" key="5">
    <source>
        <dbReference type="EMBL" id="PIA97209.1"/>
    </source>
</evidence>
<dbReference type="AlphaFoldDB" id="A0A2G5HXD4"/>
<dbReference type="InterPro" id="IPR036291">
    <property type="entry name" value="NAD(P)-bd_dom_sf"/>
</dbReference>
<dbReference type="Pfam" id="PF00106">
    <property type="entry name" value="adh_short"/>
    <property type="match status" value="1"/>
</dbReference>
<sequence>MGKSVLITGCSEATIGNALALEFARRGWTVFATARNTAKMANLAGNPNIKLLALDIKDAKSVFAAREQISIDQGGKLDCLYHNAGVRSVSMAIEYDAEEQKAIEAGGEEPYIRSDDVWMFEGNVIAVMALTRAFSKLLIAAKGTVAITGSGSSRVHVPTSATYNATKAAVEMYAKTLRLELQPFGCHVVYVMTGAVATPMFYEQDMAFKSDSPYEPIVDKIKAGWDRAPGYTPSPPDEYARGVVQEVTKPSPPKEVWCGKGVASLWWVEKLGLTWLLDGTFSRRYILNSVIA</sequence>
<gene>
    <name evidence="5" type="ORF">CB0940_05779</name>
</gene>
<keyword evidence="3" id="KW-0560">Oxidoreductase</keyword>
<dbReference type="GO" id="GO:0004806">
    <property type="term" value="F:triacylglycerol lipase activity"/>
    <property type="evidence" value="ECO:0007669"/>
    <property type="project" value="TreeGrafter"/>
</dbReference>
<dbReference type="PANTHER" id="PTHR44169">
    <property type="entry name" value="NADPH-DEPENDENT 1-ACYLDIHYDROXYACETONE PHOSPHATE REDUCTASE"/>
    <property type="match status" value="1"/>
</dbReference>
<dbReference type="OrthoDB" id="2102561at2759"/>
<evidence type="ECO:0000256" key="2">
    <source>
        <dbReference type="ARBA" id="ARBA00022857"/>
    </source>
</evidence>
<proteinExistence type="inferred from homology"/>
<evidence type="ECO:0000256" key="3">
    <source>
        <dbReference type="ARBA" id="ARBA00023002"/>
    </source>
</evidence>
<dbReference type="Proteomes" id="UP000230605">
    <property type="component" value="Chromosome 2"/>
</dbReference>
<dbReference type="SUPFAM" id="SSF51735">
    <property type="entry name" value="NAD(P)-binding Rossmann-fold domains"/>
    <property type="match status" value="1"/>
</dbReference>
<dbReference type="GO" id="GO:0000140">
    <property type="term" value="F:acylglycerone-phosphate reductase (NADP+) activity"/>
    <property type="evidence" value="ECO:0007669"/>
    <property type="project" value="TreeGrafter"/>
</dbReference>
<dbReference type="EMBL" id="LKMD01000102">
    <property type="protein sequence ID" value="PIA97209.1"/>
    <property type="molecule type" value="Genomic_DNA"/>
</dbReference>
<dbReference type="GO" id="GO:0005811">
    <property type="term" value="C:lipid droplet"/>
    <property type="evidence" value="ECO:0007669"/>
    <property type="project" value="TreeGrafter"/>
</dbReference>
<dbReference type="PANTHER" id="PTHR44169:SF6">
    <property type="entry name" value="NADPH-DEPENDENT 1-ACYLDIHYDROXYACETONE PHOSPHATE REDUCTASE"/>
    <property type="match status" value="1"/>
</dbReference>
<comment type="similarity">
    <text evidence="1 4">Belongs to the short-chain dehydrogenases/reductases (SDR) family.</text>
</comment>
<keyword evidence="2" id="KW-0521">NADP</keyword>
<dbReference type="GO" id="GO:0005783">
    <property type="term" value="C:endoplasmic reticulum"/>
    <property type="evidence" value="ECO:0007669"/>
    <property type="project" value="TreeGrafter"/>
</dbReference>
<dbReference type="GO" id="GO:0019433">
    <property type="term" value="P:triglyceride catabolic process"/>
    <property type="evidence" value="ECO:0007669"/>
    <property type="project" value="TreeGrafter"/>
</dbReference>
<accession>A0A2G5HXD4</accession>
<evidence type="ECO:0000256" key="1">
    <source>
        <dbReference type="ARBA" id="ARBA00006484"/>
    </source>
</evidence>
<dbReference type="InterPro" id="IPR002347">
    <property type="entry name" value="SDR_fam"/>
</dbReference>
<dbReference type="GO" id="GO:0006654">
    <property type="term" value="P:phosphatidic acid biosynthetic process"/>
    <property type="evidence" value="ECO:0007669"/>
    <property type="project" value="TreeGrafter"/>
</dbReference>
<dbReference type="InterPro" id="IPR020904">
    <property type="entry name" value="Sc_DH/Rdtase_CS"/>
</dbReference>
<protein>
    <submittedName>
        <fullName evidence="5">NADPH-dependent 1-acyldihydroxyacetone phosphate reductase</fullName>
    </submittedName>
</protein>
<dbReference type="PRINTS" id="PR00081">
    <property type="entry name" value="GDHRDH"/>
</dbReference>
<reference evidence="5 6" key="1">
    <citation type="submission" date="2015-10" db="EMBL/GenBank/DDBJ databases">
        <title>The cercosporin biosynthetic gene cluster was horizontally transferred to several fungal lineages and shown to be expanded in Cercospora beticola based on microsynteny with recipient genomes.</title>
        <authorList>
            <person name="De Jonge R."/>
            <person name="Ebert M.K."/>
            <person name="Suttle J.C."/>
            <person name="Jurick Ii W.M."/>
            <person name="Secor G.A."/>
            <person name="Thomma B.P."/>
            <person name="Van De Peer Y."/>
            <person name="Bolton M.D."/>
        </authorList>
    </citation>
    <scope>NUCLEOTIDE SEQUENCE [LARGE SCALE GENOMIC DNA]</scope>
    <source>
        <strain evidence="5 6">09-40</strain>
    </source>
</reference>
<dbReference type="Gene3D" id="3.40.50.720">
    <property type="entry name" value="NAD(P)-binding Rossmann-like Domain"/>
    <property type="match status" value="1"/>
</dbReference>
<comment type="caution">
    <text evidence="5">The sequence shown here is derived from an EMBL/GenBank/DDBJ whole genome shotgun (WGS) entry which is preliminary data.</text>
</comment>
<dbReference type="PROSITE" id="PS00061">
    <property type="entry name" value="ADH_SHORT"/>
    <property type="match status" value="1"/>
</dbReference>
<evidence type="ECO:0000256" key="4">
    <source>
        <dbReference type="RuleBase" id="RU000363"/>
    </source>
</evidence>
<dbReference type="PRINTS" id="PR00080">
    <property type="entry name" value="SDRFAMILY"/>
</dbReference>